<evidence type="ECO:0000313" key="3">
    <source>
        <dbReference type="Proteomes" id="UP000025227"/>
    </source>
</evidence>
<accession>W6NFV0</accession>
<dbReference type="EMBL" id="CAVP010059947">
    <property type="protein sequence ID" value="CDL96206.1"/>
    <property type="molecule type" value="Genomic_DNA"/>
</dbReference>
<evidence type="ECO:0000313" key="2">
    <source>
        <dbReference type="EMBL" id="CDL96206.1"/>
    </source>
</evidence>
<keyword evidence="1" id="KW-0732">Signal</keyword>
<protein>
    <submittedName>
        <fullName evidence="2 4">Uncharacterized protein</fullName>
    </submittedName>
</protein>
<sequence length="136" mass="15625">MLSVFGLLLLISAVLGENTVLQVIEEISGFNELDLYVLRGIVTAKRNEMETVATLDDFGLKGKFDDIQERYMELPDDAKRFIDKLFEYGAWALSWYPSKASWDRLKSEFQNKISKSSCSTLLEEFPELKKRDICTV</sequence>
<evidence type="ECO:0000256" key="1">
    <source>
        <dbReference type="SAM" id="SignalP"/>
    </source>
</evidence>
<reference evidence="2" key="1">
    <citation type="submission" date="2013-03" db="EMBL/GenBank/DDBJ databases">
        <authorList>
            <person name="Aslett M."/>
        </authorList>
    </citation>
    <scope>NUCLEOTIDE SEQUENCE [LARGE SCALE GENOMIC DNA]</scope>
    <source>
        <strain evidence="2">ISE/inbred ISE</strain>
    </source>
</reference>
<reference evidence="2" key="2">
    <citation type="submission" date="2013-05" db="EMBL/GenBank/DDBJ databases">
        <title>The genome and transcriptome of Haemonchus contortus: a key model parasite for drug and vaccine discovery.</title>
        <authorList>
            <person name="Laing R."/>
            <person name="Kikuchi T."/>
            <person name="Martinelli A."/>
            <person name="Tsai I.J."/>
            <person name="Beech R.N."/>
            <person name="Redman E."/>
            <person name="Holroyd N."/>
            <person name="Bartley D.J."/>
            <person name="Beasley H."/>
            <person name="Britton C."/>
            <person name="Curran D."/>
            <person name="Devaney E."/>
            <person name="Gilabert A."/>
            <person name="Jackson F."/>
            <person name="Hunt M."/>
            <person name="Johnston S."/>
            <person name="Kryukov I."/>
            <person name="Li K."/>
            <person name="Morrison A.A."/>
            <person name="Reid A.J."/>
            <person name="Sargison N."/>
            <person name="Saunders G."/>
            <person name="Wasmuth J.D."/>
            <person name="Wolstenholme A."/>
            <person name="Berriman M."/>
            <person name="Gilleard J.S."/>
            <person name="Cotton J.A."/>
        </authorList>
    </citation>
    <scope>NUCLEOTIDE SEQUENCE [LARGE SCALE GENOMIC DNA]</scope>
    <source>
        <strain evidence="2">ISE/inbred ISE</strain>
    </source>
</reference>
<dbReference type="AlphaFoldDB" id="W6NFV0"/>
<dbReference type="WBParaSite" id="HCON_00085400-00001">
    <property type="protein sequence ID" value="HCON_00085400-00001"/>
    <property type="gene ID" value="HCON_00085400"/>
</dbReference>
<feature type="chain" id="PRO_5044739897" evidence="1">
    <location>
        <begin position="17"/>
        <end position="136"/>
    </location>
</feature>
<feature type="signal peptide" evidence="1">
    <location>
        <begin position="1"/>
        <end position="16"/>
    </location>
</feature>
<gene>
    <name evidence="2" type="ORF">HCOI_02054400</name>
</gene>
<organism evidence="2">
    <name type="scientific">Haemonchus contortus</name>
    <name type="common">Barber pole worm</name>
    <dbReference type="NCBI Taxonomy" id="6289"/>
    <lineage>
        <taxon>Eukaryota</taxon>
        <taxon>Metazoa</taxon>
        <taxon>Ecdysozoa</taxon>
        <taxon>Nematoda</taxon>
        <taxon>Chromadorea</taxon>
        <taxon>Rhabditida</taxon>
        <taxon>Rhabditina</taxon>
        <taxon>Rhabditomorpha</taxon>
        <taxon>Strongyloidea</taxon>
        <taxon>Trichostrongylidae</taxon>
        <taxon>Haemonchus</taxon>
    </lineage>
</organism>
<proteinExistence type="predicted"/>
<keyword evidence="3" id="KW-1185">Reference proteome</keyword>
<evidence type="ECO:0000313" key="4">
    <source>
        <dbReference type="WBParaSite" id="HCON_00085400-00001"/>
    </source>
</evidence>
<dbReference type="Proteomes" id="UP000025227">
    <property type="component" value="Unplaced"/>
</dbReference>
<reference evidence="4" key="3">
    <citation type="submission" date="2020-12" db="UniProtKB">
        <authorList>
            <consortium name="WormBaseParasite"/>
        </authorList>
    </citation>
    <scope>IDENTIFICATION</scope>
    <source>
        <strain evidence="4">MHco3</strain>
    </source>
</reference>
<name>W6NFV0_HAECO</name>